<dbReference type="Proteomes" id="UP001159428">
    <property type="component" value="Unassembled WGS sequence"/>
</dbReference>
<gene>
    <name evidence="1" type="ORF">PMEA_00035519</name>
</gene>
<dbReference type="EMBL" id="CALNXJ010000093">
    <property type="protein sequence ID" value="CAH3163528.1"/>
    <property type="molecule type" value="Genomic_DNA"/>
</dbReference>
<sequence length="233" mass="26895">MTDERGATQMSYEEDLMQALQSLHRYYPKIIEPALNDIKYVLKRKDNAFVIPRRGHHVINKGVTKLYKDIIKNFFDVLGGEEEHFTKEFNYGELESRGIINEHGLPNDDFLQSCDIPYEIKSKIDCMPVEKPFNGPHYDINAQEFVCAKIALLTGVNCVMLDIHKSLTDRGEMPESYEDKLTCVRNITTILIEKDKHGVYVDSVAKLCWYNKNPGKVQVFEECIESVRLLSIE</sequence>
<evidence type="ECO:0008006" key="3">
    <source>
        <dbReference type="Google" id="ProtNLM"/>
    </source>
</evidence>
<evidence type="ECO:0000313" key="1">
    <source>
        <dbReference type="EMBL" id="CAH3163528.1"/>
    </source>
</evidence>
<evidence type="ECO:0000313" key="2">
    <source>
        <dbReference type="Proteomes" id="UP001159428"/>
    </source>
</evidence>
<dbReference type="AlphaFoldDB" id="A0AAU9Y1Y0"/>
<name>A0AAU9Y1Y0_9CNID</name>
<accession>A0AAU9Y1Y0</accession>
<comment type="caution">
    <text evidence="1">The sequence shown here is derived from an EMBL/GenBank/DDBJ whole genome shotgun (WGS) entry which is preliminary data.</text>
</comment>
<proteinExistence type="predicted"/>
<organism evidence="1 2">
    <name type="scientific">Pocillopora meandrina</name>
    <dbReference type="NCBI Taxonomy" id="46732"/>
    <lineage>
        <taxon>Eukaryota</taxon>
        <taxon>Metazoa</taxon>
        <taxon>Cnidaria</taxon>
        <taxon>Anthozoa</taxon>
        <taxon>Hexacorallia</taxon>
        <taxon>Scleractinia</taxon>
        <taxon>Astrocoeniina</taxon>
        <taxon>Pocilloporidae</taxon>
        <taxon>Pocillopora</taxon>
    </lineage>
</organism>
<protein>
    <recommendedName>
        <fullName evidence="3">YqaJ viral recombinase domain-containing protein</fullName>
    </recommendedName>
</protein>
<reference evidence="1 2" key="1">
    <citation type="submission" date="2022-05" db="EMBL/GenBank/DDBJ databases">
        <authorList>
            <consortium name="Genoscope - CEA"/>
            <person name="William W."/>
        </authorList>
    </citation>
    <scope>NUCLEOTIDE SEQUENCE [LARGE SCALE GENOMIC DNA]</scope>
</reference>
<keyword evidence="2" id="KW-1185">Reference proteome</keyword>